<sequence>MDEESAQFVLQRYGQEHLLQFWTELSMEEKKIILKDISEVNFSEVTSYFKKATSSSKDIQKNFEERLCPIPDDAIDSFSTSTAEKLHQYMQLGLEEIANGRVAVLLMAGGQGTRLGVNYPKGIYDVGLPSHKTLLHLQAERIRRLQEIAEQAFGKSGEITWYVLTSEATQKPTLDYFRENKFFGLKEENVVTFEQGMLPCFTFNGQIILDEKYKLSRAPDGNGGVYRALKVQGILNDMEKRGIRSVHAHSVDNILVKVADPVFLGYCLSHSADCGVKVVKKSSPTEAVGVVCQVDNEYKVVEYSEITKKMAERRRSDGNLVLNAGNICNHYFTVEFLRAVGDIHEGKLDLHVAKKKIPYVDENGIRVLPNVVNGIKIEKFVFDVFRFARKFVAWEVVREYEFSALKNADSSGQDCPTTARQDVFALHKKWLLDAGAECVSGDVEISPLLSYAGENLENIAKGKVFKGPTIVQ</sequence>
<evidence type="ECO:0000256" key="1">
    <source>
        <dbReference type="ARBA" id="ARBA00005208"/>
    </source>
</evidence>
<dbReference type="CDD" id="cd04193">
    <property type="entry name" value="UDPGlcNAc_PPase"/>
    <property type="match status" value="1"/>
</dbReference>
<dbReference type="GeneID" id="107269403"/>
<evidence type="ECO:0000313" key="7">
    <source>
        <dbReference type="Proteomes" id="UP000694920"/>
    </source>
</evidence>
<comment type="pathway">
    <text evidence="1">Nucleotide-sugar biosynthesis; UDP-N-acetyl-alpha-D-glucosamine biosynthesis; UDP-N-acetyl-alpha-D-glucosamine from N-acetyl-alpha-D-glucosamine 1-phosphate: step 1/1.</text>
</comment>
<reference evidence="8 9" key="1">
    <citation type="submission" date="2025-04" db="UniProtKB">
        <authorList>
            <consortium name="RefSeq"/>
        </authorList>
    </citation>
    <scope>IDENTIFICATION</scope>
</reference>
<dbReference type="EC" id="2.7.7.23" evidence="3"/>
<dbReference type="Gene3D" id="3.90.550.10">
    <property type="entry name" value="Spore Coat Polysaccharide Biosynthesis Protein SpsA, Chain A"/>
    <property type="match status" value="1"/>
</dbReference>
<dbReference type="CTD" id="33903"/>
<dbReference type="SUPFAM" id="SSF53448">
    <property type="entry name" value="Nucleotide-diphospho-sugar transferases"/>
    <property type="match status" value="1"/>
</dbReference>
<dbReference type="PANTHER" id="PTHR11952">
    <property type="entry name" value="UDP- GLUCOSE PYROPHOSPHORYLASE"/>
    <property type="match status" value="1"/>
</dbReference>
<evidence type="ECO:0000313" key="8">
    <source>
        <dbReference type="RefSeq" id="XP_015598685.1"/>
    </source>
</evidence>
<keyword evidence="7" id="KW-1185">Reference proteome</keyword>
<dbReference type="PANTHER" id="PTHR11952:SF2">
    <property type="entry name" value="LD24639P"/>
    <property type="match status" value="1"/>
</dbReference>
<dbReference type="GO" id="GO:0006048">
    <property type="term" value="P:UDP-N-acetylglucosamine biosynthetic process"/>
    <property type="evidence" value="ECO:0007669"/>
    <property type="project" value="TreeGrafter"/>
</dbReference>
<evidence type="ECO:0000256" key="6">
    <source>
        <dbReference type="ARBA" id="ARBA00048493"/>
    </source>
</evidence>
<dbReference type="AlphaFoldDB" id="A0AAJ7C0S9"/>
<evidence type="ECO:0000256" key="2">
    <source>
        <dbReference type="ARBA" id="ARBA00010401"/>
    </source>
</evidence>
<dbReference type="InterPro" id="IPR002618">
    <property type="entry name" value="UDPGP_fam"/>
</dbReference>
<dbReference type="InterPro" id="IPR029044">
    <property type="entry name" value="Nucleotide-diphossugar_trans"/>
</dbReference>
<keyword evidence="4" id="KW-0808">Transferase</keyword>
<dbReference type="RefSeq" id="XP_015598687.1">
    <property type="nucleotide sequence ID" value="XM_015743201.2"/>
</dbReference>
<accession>A0AAJ7C0S9</accession>
<protein>
    <recommendedName>
        <fullName evidence="3">UDP-N-acetylglucosamine diphosphorylase</fullName>
        <ecNumber evidence="3">2.7.7.23</ecNumber>
    </recommendedName>
</protein>
<evidence type="ECO:0000256" key="5">
    <source>
        <dbReference type="ARBA" id="ARBA00022695"/>
    </source>
</evidence>
<evidence type="ECO:0000256" key="3">
    <source>
        <dbReference type="ARBA" id="ARBA00012457"/>
    </source>
</evidence>
<dbReference type="InterPro" id="IPR039741">
    <property type="entry name" value="UDP-sugar_pyrophosphorylase"/>
</dbReference>
<keyword evidence="5" id="KW-0548">Nucleotidyltransferase</keyword>
<organism evidence="7 9">
    <name type="scientific">Cephus cinctus</name>
    <name type="common">Wheat stem sawfly</name>
    <dbReference type="NCBI Taxonomy" id="211228"/>
    <lineage>
        <taxon>Eukaryota</taxon>
        <taxon>Metazoa</taxon>
        <taxon>Ecdysozoa</taxon>
        <taxon>Arthropoda</taxon>
        <taxon>Hexapoda</taxon>
        <taxon>Insecta</taxon>
        <taxon>Pterygota</taxon>
        <taxon>Neoptera</taxon>
        <taxon>Endopterygota</taxon>
        <taxon>Hymenoptera</taxon>
        <taxon>Cephoidea</taxon>
        <taxon>Cephidae</taxon>
        <taxon>Cephus</taxon>
    </lineage>
</organism>
<comment type="catalytic activity">
    <reaction evidence="6">
        <text>N-acetyl-alpha-D-glucosamine 1-phosphate + UTP + H(+) = UDP-N-acetyl-alpha-D-glucosamine + diphosphate</text>
        <dbReference type="Rhea" id="RHEA:13509"/>
        <dbReference type="ChEBI" id="CHEBI:15378"/>
        <dbReference type="ChEBI" id="CHEBI:33019"/>
        <dbReference type="ChEBI" id="CHEBI:46398"/>
        <dbReference type="ChEBI" id="CHEBI:57705"/>
        <dbReference type="ChEBI" id="CHEBI:57776"/>
        <dbReference type="EC" id="2.7.7.23"/>
    </reaction>
</comment>
<evidence type="ECO:0000256" key="4">
    <source>
        <dbReference type="ARBA" id="ARBA00022679"/>
    </source>
</evidence>
<name>A0AAJ7C0S9_CEPCN</name>
<dbReference type="GO" id="GO:0003977">
    <property type="term" value="F:UDP-N-acetylglucosamine diphosphorylase activity"/>
    <property type="evidence" value="ECO:0007669"/>
    <property type="project" value="UniProtKB-EC"/>
</dbReference>
<evidence type="ECO:0000313" key="9">
    <source>
        <dbReference type="RefSeq" id="XP_015598687.1"/>
    </source>
</evidence>
<dbReference type="Proteomes" id="UP000694920">
    <property type="component" value="Unplaced"/>
</dbReference>
<dbReference type="Pfam" id="PF01704">
    <property type="entry name" value="UDPGP"/>
    <property type="match status" value="1"/>
</dbReference>
<gene>
    <name evidence="8 9" type="primary">LOC107269403</name>
</gene>
<proteinExistence type="inferred from homology"/>
<dbReference type="RefSeq" id="XP_015598685.1">
    <property type="nucleotide sequence ID" value="XM_015743199.2"/>
</dbReference>
<dbReference type="KEGG" id="ccin:107269403"/>
<comment type="similarity">
    <text evidence="2">Belongs to the UDPGP type 1 family.</text>
</comment>
<dbReference type="FunFam" id="3.90.550.10:FF:000075">
    <property type="entry name" value="Probable UDP-N-acetylglucosamine pyrophosphorylase"/>
    <property type="match status" value="1"/>
</dbReference>